<name>X1C1I8_9ZZZZ</name>
<protein>
    <submittedName>
        <fullName evidence="1">Uncharacterized protein</fullName>
    </submittedName>
</protein>
<sequence>PPNRVKFVEEEGSNRVDIYYGEEVTVVYDFLRPIQDDSIVPSDVHGVYYSHELDTFYRVTLNKHKLLLRNDISELSCLQITKNEFTYGAAVFEVQRNETGEVTGLIFYSGPTDAKGLEISKIKCDIS</sequence>
<comment type="caution">
    <text evidence="1">The sequence shown here is derived from an EMBL/GenBank/DDBJ whole genome shotgun (WGS) entry which is preliminary data.</text>
</comment>
<reference evidence="1" key="1">
    <citation type="journal article" date="2014" name="Front. Microbiol.">
        <title>High frequency of phylogenetically diverse reductive dehalogenase-homologous genes in deep subseafloor sedimentary metagenomes.</title>
        <authorList>
            <person name="Kawai M."/>
            <person name="Futagami T."/>
            <person name="Toyoda A."/>
            <person name="Takaki Y."/>
            <person name="Nishi S."/>
            <person name="Hori S."/>
            <person name="Arai W."/>
            <person name="Tsubouchi T."/>
            <person name="Morono Y."/>
            <person name="Uchiyama I."/>
            <person name="Ito T."/>
            <person name="Fujiyama A."/>
            <person name="Inagaki F."/>
            <person name="Takami H."/>
        </authorList>
    </citation>
    <scope>NUCLEOTIDE SEQUENCE</scope>
    <source>
        <strain evidence="1">Expedition CK06-06</strain>
    </source>
</reference>
<gene>
    <name evidence="1" type="ORF">S01H4_33261</name>
</gene>
<dbReference type="AlphaFoldDB" id="X1C1I8"/>
<proteinExistence type="predicted"/>
<organism evidence="1">
    <name type="scientific">marine sediment metagenome</name>
    <dbReference type="NCBI Taxonomy" id="412755"/>
    <lineage>
        <taxon>unclassified sequences</taxon>
        <taxon>metagenomes</taxon>
        <taxon>ecological metagenomes</taxon>
    </lineage>
</organism>
<accession>X1C1I8</accession>
<evidence type="ECO:0000313" key="1">
    <source>
        <dbReference type="EMBL" id="GAG78246.1"/>
    </source>
</evidence>
<feature type="non-terminal residue" evidence="1">
    <location>
        <position position="1"/>
    </location>
</feature>
<dbReference type="EMBL" id="BART01017481">
    <property type="protein sequence ID" value="GAG78246.1"/>
    <property type="molecule type" value="Genomic_DNA"/>
</dbReference>